<evidence type="ECO:0000313" key="1">
    <source>
        <dbReference type="EMBL" id="SPF51114.1"/>
    </source>
</evidence>
<accession>A0A2U3LGY3</accession>
<dbReference type="Proteomes" id="UP000238916">
    <property type="component" value="Unassembled WGS sequence"/>
</dbReference>
<evidence type="ECO:0000313" key="2">
    <source>
        <dbReference type="Proteomes" id="UP000238916"/>
    </source>
</evidence>
<reference evidence="2" key="1">
    <citation type="submission" date="2018-02" db="EMBL/GenBank/DDBJ databases">
        <authorList>
            <person name="Hausmann B."/>
        </authorList>
    </citation>
    <scope>NUCLEOTIDE SEQUENCE [LARGE SCALE GENOMIC DNA]</scope>
    <source>
        <strain evidence="2">Peat soil MAG SbF1</strain>
    </source>
</reference>
<proteinExistence type="predicted"/>
<protein>
    <submittedName>
        <fullName evidence="1">Uncharacterized protein</fullName>
    </submittedName>
</protein>
<dbReference type="EMBL" id="OMOF01000444">
    <property type="protein sequence ID" value="SPF51114.1"/>
    <property type="molecule type" value="Genomic_DNA"/>
</dbReference>
<organism evidence="1 2">
    <name type="scientific">Candidatus Desulfosporosinus infrequens</name>
    <dbReference type="NCBI Taxonomy" id="2043169"/>
    <lineage>
        <taxon>Bacteria</taxon>
        <taxon>Bacillati</taxon>
        <taxon>Bacillota</taxon>
        <taxon>Clostridia</taxon>
        <taxon>Eubacteriales</taxon>
        <taxon>Desulfitobacteriaceae</taxon>
        <taxon>Desulfosporosinus</taxon>
    </lineage>
</organism>
<gene>
    <name evidence="1" type="ORF">SBF1_4990010</name>
</gene>
<name>A0A2U3LGY3_9FIRM</name>
<dbReference type="AlphaFoldDB" id="A0A2U3LGY3"/>
<sequence>MDFANVTQVGYATFNRKILGEWVHLRRKSGFCKLIHAIGLLDDLYTEPQKALK</sequence>